<dbReference type="Gene3D" id="3.40.710.10">
    <property type="entry name" value="DD-peptidase/beta-lactamase superfamily"/>
    <property type="match status" value="1"/>
</dbReference>
<dbReference type="SUPFAM" id="SSF56601">
    <property type="entry name" value="beta-lactamase/transpeptidase-like"/>
    <property type="match status" value="1"/>
</dbReference>
<keyword evidence="6" id="KW-1185">Reference proteome</keyword>
<dbReference type="PANTHER" id="PTHR34978">
    <property type="entry name" value="POSSIBLE SENSOR-TRANSDUCER PROTEIN BLAR"/>
    <property type="match status" value="1"/>
</dbReference>
<dbReference type="Pfam" id="PF00905">
    <property type="entry name" value="Transpeptidase"/>
    <property type="match status" value="1"/>
</dbReference>
<accession>A0A220U7Z1</accession>
<dbReference type="Proteomes" id="UP000198312">
    <property type="component" value="Chromosome"/>
</dbReference>
<feature type="transmembrane region" description="Helical" evidence="2">
    <location>
        <begin position="222"/>
        <end position="244"/>
    </location>
</feature>
<feature type="domain" description="Penicillin-binding protein transpeptidase" evidence="3">
    <location>
        <begin position="384"/>
        <end position="588"/>
    </location>
</feature>
<protein>
    <submittedName>
        <fullName evidence="5">BlaR1 family beta-lactam sensor/signal transducer</fullName>
    </submittedName>
</protein>
<keyword evidence="2" id="KW-1133">Transmembrane helix</keyword>
<dbReference type="NCBIfam" id="NF000326">
    <property type="entry name" value="blaR1_generic"/>
    <property type="match status" value="1"/>
</dbReference>
<dbReference type="EMBL" id="CP022315">
    <property type="protein sequence ID" value="ASK63981.1"/>
    <property type="molecule type" value="Genomic_DNA"/>
</dbReference>
<reference evidence="5 6" key="1">
    <citation type="submission" date="2017-07" db="EMBL/GenBank/DDBJ databases">
        <title>Virgibacillus sp. LM2416.</title>
        <authorList>
            <person name="Tak E.J."/>
            <person name="Bae J.-W."/>
        </authorList>
    </citation>
    <scope>NUCLEOTIDE SEQUENCE [LARGE SCALE GENOMIC DNA]</scope>
    <source>
        <strain evidence="5 6">LM2416</strain>
    </source>
</reference>
<dbReference type="CDD" id="cd07341">
    <property type="entry name" value="M56_BlaR1_MecR1_like"/>
    <property type="match status" value="1"/>
</dbReference>
<name>A0A220U7Z1_9BACI</name>
<evidence type="ECO:0000256" key="1">
    <source>
        <dbReference type="ARBA" id="ARBA00011075"/>
    </source>
</evidence>
<feature type="transmembrane region" description="Helical" evidence="2">
    <location>
        <begin position="323"/>
        <end position="345"/>
    </location>
</feature>
<dbReference type="Pfam" id="PF05569">
    <property type="entry name" value="Peptidase_M56"/>
    <property type="match status" value="1"/>
</dbReference>
<keyword evidence="2" id="KW-0472">Membrane</keyword>
<dbReference type="InterPro" id="IPR052173">
    <property type="entry name" value="Beta-lactam_resp_regulator"/>
</dbReference>
<feature type="transmembrane region" description="Helical" evidence="2">
    <location>
        <begin position="6"/>
        <end position="28"/>
    </location>
</feature>
<keyword evidence="2" id="KW-0812">Transmembrane</keyword>
<evidence type="ECO:0000313" key="6">
    <source>
        <dbReference type="Proteomes" id="UP000198312"/>
    </source>
</evidence>
<dbReference type="AlphaFoldDB" id="A0A220U7Z1"/>
<dbReference type="InterPro" id="IPR012338">
    <property type="entry name" value="Beta-lactam/transpept-like"/>
</dbReference>
<dbReference type="KEGG" id="vil:CFK37_18370"/>
<dbReference type="OrthoDB" id="9762883at2"/>
<evidence type="ECO:0000256" key="2">
    <source>
        <dbReference type="SAM" id="Phobius"/>
    </source>
</evidence>
<dbReference type="GO" id="GO:0008658">
    <property type="term" value="F:penicillin binding"/>
    <property type="evidence" value="ECO:0007669"/>
    <property type="project" value="InterPro"/>
</dbReference>
<feature type="transmembrane region" description="Helical" evidence="2">
    <location>
        <begin position="40"/>
        <end position="57"/>
    </location>
</feature>
<dbReference type="InterPro" id="IPR001460">
    <property type="entry name" value="PCN-bd_Tpept"/>
</dbReference>
<sequence>MESNCMFFTHLIVSFIVSSFTFAIITLFRKLFKKQLSAKWQYNLWFILLIALTLPFIPNHFFDFGNIFTWDIDQGNGSSPSSGTTGNQTLTDGNWMRDFTISVNRLDLTLLNEILAAIWMTGMLVMIALTIHAWLKLKKIKDTTSSLRNEEILDLFGQCKHRLNISRRLIIGESPLIKSPLTFGIFKTYVVLPSHFEKWLSMDDIKYIFLHELNHYKSKDSVMNYLTIFYQILYWFNPFVWVAFKEMRLDREIACDAAVLNSLDKNCYADYGNTIINFADRSSRPKYFTLVNQLNGSKEQIKRRITRIASFTTESKLMKLKSIAIFMLVGGFVATQVPIVSAMAYDDNRYEFESERIVNEDLSRYFEGSKGSFVLYDLQADQYRIYNENQSTIRVSPDSTYKIYSALFALESHVITRDSSTIRWNGKQYPYDSWNMDQNLSTAMKNSVTWYFQALDEKVGMDTIQAYLQQIGYGNYNLSGGKSQFWLESSLKISPIEQVQLLKAFYTNELGFNHNNVQTVKEMIKLEGKDGAILSGKTGTGSVNGKNINGWFVGYVEGKTNTYFFATNIQNKNSSSGSKAAKITKSILRDKDIY</sequence>
<evidence type="ECO:0000313" key="5">
    <source>
        <dbReference type="EMBL" id="ASK63981.1"/>
    </source>
</evidence>
<dbReference type="PANTHER" id="PTHR34978:SF3">
    <property type="entry name" value="SLR0241 PROTEIN"/>
    <property type="match status" value="1"/>
</dbReference>
<evidence type="ECO:0000259" key="3">
    <source>
        <dbReference type="Pfam" id="PF00905"/>
    </source>
</evidence>
<proteinExistence type="inferred from homology"/>
<feature type="transmembrane region" description="Helical" evidence="2">
    <location>
        <begin position="170"/>
        <end position="192"/>
    </location>
</feature>
<feature type="domain" description="Peptidase M56" evidence="4">
    <location>
        <begin position="14"/>
        <end position="307"/>
    </location>
</feature>
<organism evidence="5 6">
    <name type="scientific">Virgibacillus phasianinus</name>
    <dbReference type="NCBI Taxonomy" id="2017483"/>
    <lineage>
        <taxon>Bacteria</taxon>
        <taxon>Bacillati</taxon>
        <taxon>Bacillota</taxon>
        <taxon>Bacilli</taxon>
        <taxon>Bacillales</taxon>
        <taxon>Bacillaceae</taxon>
        <taxon>Virgibacillus</taxon>
    </lineage>
</organism>
<dbReference type="InterPro" id="IPR008756">
    <property type="entry name" value="Peptidase_M56"/>
</dbReference>
<comment type="similarity">
    <text evidence="1">Belongs to the peptidase M56 family.</text>
</comment>
<gene>
    <name evidence="5" type="ORF">CFK37_18370</name>
</gene>
<feature type="transmembrane region" description="Helical" evidence="2">
    <location>
        <begin position="114"/>
        <end position="135"/>
    </location>
</feature>
<evidence type="ECO:0000259" key="4">
    <source>
        <dbReference type="Pfam" id="PF05569"/>
    </source>
</evidence>